<keyword evidence="8" id="KW-1185">Reference proteome</keyword>
<gene>
    <name evidence="7" type="ORF">SmJEL517_g05771</name>
</gene>
<sequence length="338" mass="37932">MPPKRKSKKDESDEEVFDSDDSDVKQPPTRKPKSSKKEEPDLASLTPSRKSTRERKVIVYDDIASTSESGSEEDDEVEGGDDGVVEGDAAAPEGGEEGESAVETSAAVEEQEEPSGAVTGEDEEPKEGDEEQPKKKKAGRPPAKKPKEAVPAKKKNQAKAISSQHDPDETKTRYFLLKAEPESRVVKDIDVKFSIDDLKEKGTSPWEGVRNYAARNIMMEMRTGDMCLFYHSNCKPPGVAGICKVVKEAYPDYTAWDETHPYFDPKTNKEDPKWHMVDVEFVRKLDRFIPLKRLQRDDGEELKNMALLKYGRLSVQPVSKAEFDYVLQLSEKADSDEE</sequence>
<dbReference type="Proteomes" id="UP000319731">
    <property type="component" value="Unassembled WGS sequence"/>
</dbReference>
<evidence type="ECO:0000256" key="5">
    <source>
        <dbReference type="SAM" id="MobiDB-lite"/>
    </source>
</evidence>
<evidence type="ECO:0000313" key="8">
    <source>
        <dbReference type="Proteomes" id="UP000319731"/>
    </source>
</evidence>
<dbReference type="InterPro" id="IPR047197">
    <property type="entry name" value="THYN1-like_EVE"/>
</dbReference>
<dbReference type="PANTHER" id="PTHR14087">
    <property type="entry name" value="THYMOCYTE NUCLEAR PROTEIN 1"/>
    <property type="match status" value="1"/>
</dbReference>
<evidence type="ECO:0000256" key="1">
    <source>
        <dbReference type="ARBA" id="ARBA00004123"/>
    </source>
</evidence>
<dbReference type="Gene3D" id="3.10.590.10">
    <property type="entry name" value="ph1033 like domains"/>
    <property type="match status" value="1"/>
</dbReference>
<dbReference type="Pfam" id="PF01878">
    <property type="entry name" value="EVE"/>
    <property type="match status" value="1"/>
</dbReference>
<dbReference type="GeneID" id="42006994"/>
<dbReference type="OrthoDB" id="41445at2759"/>
<dbReference type="CDD" id="cd21133">
    <property type="entry name" value="EVE"/>
    <property type="match status" value="1"/>
</dbReference>
<keyword evidence="3" id="KW-0597">Phosphoprotein</keyword>
<evidence type="ECO:0000313" key="7">
    <source>
        <dbReference type="EMBL" id="TPX30727.1"/>
    </source>
</evidence>
<feature type="region of interest" description="Disordered" evidence="5">
    <location>
        <begin position="1"/>
        <end position="169"/>
    </location>
</feature>
<comment type="caution">
    <text evidence="7">The sequence shown here is derived from an EMBL/GenBank/DDBJ whole genome shotgun (WGS) entry which is preliminary data.</text>
</comment>
<keyword evidence="4" id="KW-0539">Nucleus</keyword>
<dbReference type="STRING" id="1806994.A0A507BM27"/>
<evidence type="ECO:0000259" key="6">
    <source>
        <dbReference type="Pfam" id="PF01878"/>
    </source>
</evidence>
<proteinExistence type="predicted"/>
<dbReference type="PANTHER" id="PTHR14087:SF7">
    <property type="entry name" value="THYMOCYTE NUCLEAR PROTEIN 1"/>
    <property type="match status" value="1"/>
</dbReference>
<accession>A0A507BM27</accession>
<name>A0A507BM27_9FUNG</name>
<evidence type="ECO:0000256" key="4">
    <source>
        <dbReference type="ARBA" id="ARBA00023242"/>
    </source>
</evidence>
<dbReference type="AlphaFoldDB" id="A0A507BM27"/>
<dbReference type="SUPFAM" id="SSF88697">
    <property type="entry name" value="PUA domain-like"/>
    <property type="match status" value="1"/>
</dbReference>
<evidence type="ECO:0000256" key="2">
    <source>
        <dbReference type="ARBA" id="ARBA00014654"/>
    </source>
</evidence>
<dbReference type="InterPro" id="IPR002740">
    <property type="entry name" value="EVE_domain"/>
</dbReference>
<comment type="subcellular location">
    <subcellularLocation>
        <location evidence="1">Nucleus</location>
    </subcellularLocation>
</comment>
<reference evidence="7 8" key="1">
    <citation type="journal article" date="2019" name="Sci. Rep.">
        <title>Comparative genomics of chytrid fungi reveal insights into the obligate biotrophic and pathogenic lifestyle of Synchytrium endobioticum.</title>
        <authorList>
            <person name="van de Vossenberg B.T.L.H."/>
            <person name="Warris S."/>
            <person name="Nguyen H.D.T."/>
            <person name="van Gent-Pelzer M.P.E."/>
            <person name="Joly D.L."/>
            <person name="van de Geest H.C."/>
            <person name="Bonants P.J.M."/>
            <person name="Smith D.S."/>
            <person name="Levesque C.A."/>
            <person name="van der Lee T.A.J."/>
        </authorList>
    </citation>
    <scope>NUCLEOTIDE SEQUENCE [LARGE SCALE GENOMIC DNA]</scope>
    <source>
        <strain evidence="7 8">JEL517</strain>
    </source>
</reference>
<protein>
    <recommendedName>
        <fullName evidence="2">Thymocyte nuclear protein 1</fullName>
    </recommendedName>
</protein>
<dbReference type="FunFam" id="3.10.590.10:FF:000003">
    <property type="entry name" value="Thymocyte nuclear protein 1"/>
    <property type="match status" value="1"/>
</dbReference>
<dbReference type="InterPro" id="IPR052181">
    <property type="entry name" value="5hmC_binding"/>
</dbReference>
<feature type="compositionally biased region" description="Acidic residues" evidence="5">
    <location>
        <begin position="70"/>
        <end position="85"/>
    </location>
</feature>
<dbReference type="InterPro" id="IPR015947">
    <property type="entry name" value="PUA-like_sf"/>
</dbReference>
<organism evidence="7 8">
    <name type="scientific">Synchytrium microbalum</name>
    <dbReference type="NCBI Taxonomy" id="1806994"/>
    <lineage>
        <taxon>Eukaryota</taxon>
        <taxon>Fungi</taxon>
        <taxon>Fungi incertae sedis</taxon>
        <taxon>Chytridiomycota</taxon>
        <taxon>Chytridiomycota incertae sedis</taxon>
        <taxon>Chytridiomycetes</taxon>
        <taxon>Synchytriales</taxon>
        <taxon>Synchytriaceae</taxon>
        <taxon>Synchytrium</taxon>
    </lineage>
</organism>
<dbReference type="EMBL" id="QEAO01000058">
    <property type="protein sequence ID" value="TPX30727.1"/>
    <property type="molecule type" value="Genomic_DNA"/>
</dbReference>
<dbReference type="GO" id="GO:0005634">
    <property type="term" value="C:nucleus"/>
    <property type="evidence" value="ECO:0007669"/>
    <property type="project" value="UniProtKB-SubCell"/>
</dbReference>
<feature type="domain" description="EVE" evidence="6">
    <location>
        <begin position="173"/>
        <end position="329"/>
    </location>
</feature>
<feature type="compositionally biased region" description="Acidic residues" evidence="5">
    <location>
        <begin position="12"/>
        <end position="21"/>
    </location>
</feature>
<feature type="compositionally biased region" description="Acidic residues" evidence="5">
    <location>
        <begin position="120"/>
        <end position="130"/>
    </location>
</feature>
<evidence type="ECO:0000256" key="3">
    <source>
        <dbReference type="ARBA" id="ARBA00022553"/>
    </source>
</evidence>
<dbReference type="RefSeq" id="XP_031022322.1">
    <property type="nucleotide sequence ID" value="XM_031171697.1"/>
</dbReference>
<feature type="compositionally biased region" description="Basic residues" evidence="5">
    <location>
        <begin position="134"/>
        <end position="144"/>
    </location>
</feature>